<name>D5MHV1_METO1</name>
<reference evidence="1 2" key="1">
    <citation type="journal article" date="2010" name="Nature">
        <title>Nitrite-driven anaerobic methane oxidation by oxygenic bacteria.</title>
        <authorList>
            <person name="Ettwig K.F."/>
            <person name="Butler M.K."/>
            <person name="Le Paslier D."/>
            <person name="Pelletier E."/>
            <person name="Mangenot S."/>
            <person name="Kuypers M.M.M."/>
            <person name="Schreiber F."/>
            <person name="Dutilh B.E."/>
            <person name="Zedelius J."/>
            <person name="de Beer D."/>
            <person name="Gloerich J."/>
            <person name="Wessels H.J.C.T."/>
            <person name="van Allen T."/>
            <person name="Luesken F."/>
            <person name="Wu M."/>
            <person name="van de Pas-Schoonen K.T."/>
            <person name="Op den Camp H.J.M."/>
            <person name="Janssen-Megens E.M."/>
            <person name="Francoijs K-J."/>
            <person name="Stunnenberg H."/>
            <person name="Weissenbach J."/>
            <person name="Jetten M.S.M."/>
            <person name="Strous M."/>
        </authorList>
    </citation>
    <scope>NUCLEOTIDE SEQUENCE [LARGE SCALE GENOMIC DNA]</scope>
</reference>
<gene>
    <name evidence="1" type="ORF">DAMO_2192</name>
</gene>
<protein>
    <submittedName>
        <fullName evidence="1">Uncharacterized protein</fullName>
    </submittedName>
</protein>
<dbReference type="AlphaFoldDB" id="D5MHV1"/>
<proteinExistence type="predicted"/>
<dbReference type="STRING" id="671143.DAMO_2192"/>
<organism evidence="1 2">
    <name type="scientific">Methylomirabilis oxygeniifera</name>
    <dbReference type="NCBI Taxonomy" id="671143"/>
    <lineage>
        <taxon>Bacteria</taxon>
        <taxon>Candidatus Methylomirabilota</taxon>
        <taxon>Candidatus Methylomirabilia</taxon>
        <taxon>Candidatus Methylomirabilales</taxon>
        <taxon>Candidatus Methylomirabilaceae</taxon>
        <taxon>Candidatus Methylomirabilis</taxon>
    </lineage>
</organism>
<dbReference type="KEGG" id="mox:DAMO_2192"/>
<accession>D5MHV1</accession>
<evidence type="ECO:0000313" key="2">
    <source>
        <dbReference type="Proteomes" id="UP000006898"/>
    </source>
</evidence>
<sequence>MDHSHLLHLVQERRQCLGALDVSLLGTLGATDEQHNQLTVTLHEIHAPARTEMNAQLRHPVADRLHVPHQAALQTLDARRDHPAHRRIGQTVQPCGKFGQEFYQEHR</sequence>
<dbReference type="Proteomes" id="UP000006898">
    <property type="component" value="Chromosome"/>
</dbReference>
<dbReference type="HOGENOM" id="CLU_2205238_0_0_0"/>
<dbReference type="EMBL" id="FP565575">
    <property type="protein sequence ID" value="CBE69242.1"/>
    <property type="molecule type" value="Genomic_DNA"/>
</dbReference>
<evidence type="ECO:0000313" key="1">
    <source>
        <dbReference type="EMBL" id="CBE69242.1"/>
    </source>
</evidence>